<reference evidence="1 2" key="1">
    <citation type="submission" date="2016-07" db="EMBL/GenBank/DDBJ databases">
        <title>Draft Genome Sequence of Oceanisphaera psychrotolerans, isolated from coastal sediment samples.</title>
        <authorList>
            <person name="Zhuo S."/>
            <person name="Ruan Z."/>
        </authorList>
    </citation>
    <scope>NUCLEOTIDE SEQUENCE [LARGE SCALE GENOMIC DNA]</scope>
    <source>
        <strain evidence="1 2">LAM-WHM-ZC</strain>
    </source>
</reference>
<sequence length="156" mass="17750">MRDRLTGPKLAQILLVLGILSAAFWLRTCTESNDKAELAKENVDYCDIGRKNCRVEQGELWAEARLKADRLQPESPFQMELTFSEPDVKVTRSRLEGETMYMGTMPALISEDAPGHWQGQALVGACTEARMVWAWVLDIEYKGESRQLKFLFEVAH</sequence>
<proteinExistence type="predicted"/>
<dbReference type="Proteomes" id="UP000243073">
    <property type="component" value="Unassembled WGS sequence"/>
</dbReference>
<comment type="caution">
    <text evidence="1">The sequence shown here is derived from an EMBL/GenBank/DDBJ whole genome shotgun (WGS) entry which is preliminary data.</text>
</comment>
<dbReference type="STRING" id="1414654.BFR47_06895"/>
<keyword evidence="2" id="KW-1185">Reference proteome</keyword>
<name>A0A1J4QBF0_9GAMM</name>
<protein>
    <submittedName>
        <fullName evidence="1">Uncharacterized protein</fullName>
    </submittedName>
</protein>
<dbReference type="OrthoDB" id="6238758at2"/>
<dbReference type="AlphaFoldDB" id="A0A1J4QBF0"/>
<dbReference type="EMBL" id="MDKE01000069">
    <property type="protein sequence ID" value="OIN04321.1"/>
    <property type="molecule type" value="Genomic_DNA"/>
</dbReference>
<evidence type="ECO:0000313" key="2">
    <source>
        <dbReference type="Proteomes" id="UP000243073"/>
    </source>
</evidence>
<organism evidence="1 2">
    <name type="scientific">Oceanisphaera psychrotolerans</name>
    <dbReference type="NCBI Taxonomy" id="1414654"/>
    <lineage>
        <taxon>Bacteria</taxon>
        <taxon>Pseudomonadati</taxon>
        <taxon>Pseudomonadota</taxon>
        <taxon>Gammaproteobacteria</taxon>
        <taxon>Aeromonadales</taxon>
        <taxon>Aeromonadaceae</taxon>
        <taxon>Oceanisphaera</taxon>
    </lineage>
</organism>
<evidence type="ECO:0000313" key="1">
    <source>
        <dbReference type="EMBL" id="OIN04321.1"/>
    </source>
</evidence>
<gene>
    <name evidence="1" type="ORF">BFR47_06895</name>
</gene>
<accession>A0A1J4QBF0</accession>